<reference evidence="2 3" key="1">
    <citation type="journal article" date="2017" name="Int. J. Syst. Evol. Microbiol.">
        <title>Marinicauda algicola sp. nov., isolated from a marine red alga Rhodosorus marinus.</title>
        <authorList>
            <person name="Jeong S.E."/>
            <person name="Jeon S.H."/>
            <person name="Chun B.H."/>
            <person name="Kim D.W."/>
            <person name="Jeon C.O."/>
        </authorList>
    </citation>
    <scope>NUCLEOTIDE SEQUENCE [LARGE SCALE GENOMIC DNA]</scope>
    <source>
        <strain evidence="2 3">JCM 31718</strain>
    </source>
</reference>
<gene>
    <name evidence="2" type="ORF">E5163_08135</name>
</gene>
<dbReference type="AlphaFoldDB" id="A0A4S2H0M0"/>
<feature type="compositionally biased region" description="Basic and acidic residues" evidence="1">
    <location>
        <begin position="8"/>
        <end position="17"/>
    </location>
</feature>
<name>A0A4S2H0M0_9PROT</name>
<dbReference type="RefSeq" id="WP_135995626.1">
    <property type="nucleotide sequence ID" value="NZ_CP071057.1"/>
</dbReference>
<dbReference type="EMBL" id="SRXW01000002">
    <property type="protein sequence ID" value="TGY89087.1"/>
    <property type="molecule type" value="Genomic_DNA"/>
</dbReference>
<evidence type="ECO:0000256" key="1">
    <source>
        <dbReference type="SAM" id="MobiDB-lite"/>
    </source>
</evidence>
<evidence type="ECO:0000313" key="2">
    <source>
        <dbReference type="EMBL" id="TGY89087.1"/>
    </source>
</evidence>
<protein>
    <submittedName>
        <fullName evidence="2">Uncharacterized protein</fullName>
    </submittedName>
</protein>
<proteinExistence type="predicted"/>
<feature type="region of interest" description="Disordered" evidence="1">
    <location>
        <begin position="1"/>
        <end position="113"/>
    </location>
</feature>
<keyword evidence="3" id="KW-1185">Reference proteome</keyword>
<feature type="compositionally biased region" description="Basic and acidic residues" evidence="1">
    <location>
        <begin position="98"/>
        <end position="113"/>
    </location>
</feature>
<dbReference type="Proteomes" id="UP000308054">
    <property type="component" value="Unassembled WGS sequence"/>
</dbReference>
<feature type="compositionally biased region" description="Basic and acidic residues" evidence="1">
    <location>
        <begin position="27"/>
        <end position="49"/>
    </location>
</feature>
<feature type="compositionally biased region" description="Basic and acidic residues" evidence="1">
    <location>
        <begin position="76"/>
        <end position="88"/>
    </location>
</feature>
<evidence type="ECO:0000313" key="3">
    <source>
        <dbReference type="Proteomes" id="UP000308054"/>
    </source>
</evidence>
<comment type="caution">
    <text evidence="2">The sequence shown here is derived from an EMBL/GenBank/DDBJ whole genome shotgun (WGS) entry which is preliminary data.</text>
</comment>
<dbReference type="OrthoDB" id="9954838at2"/>
<sequence length="113" mass="12557">MTGPTPKPDLDKKKTAEETTGSTTRQEQLKTAETREDVPAGQPDIDRSGGDLQRGLGTKDELQQELGLEGTHTRVHKSEEQHVPKKPNEANAPNQYRNPDEKRGQRNKTDKGT</sequence>
<accession>A0A4S2H0M0</accession>
<organism evidence="2 3">
    <name type="scientific">Marinicauda algicola</name>
    <dbReference type="NCBI Taxonomy" id="2029849"/>
    <lineage>
        <taxon>Bacteria</taxon>
        <taxon>Pseudomonadati</taxon>
        <taxon>Pseudomonadota</taxon>
        <taxon>Alphaproteobacteria</taxon>
        <taxon>Maricaulales</taxon>
        <taxon>Maricaulaceae</taxon>
        <taxon>Marinicauda</taxon>
    </lineage>
</organism>